<dbReference type="EMBL" id="JBEYBR010000053">
    <property type="protein sequence ID" value="MEU2124188.1"/>
    <property type="molecule type" value="Genomic_DNA"/>
</dbReference>
<accession>A0ABV2XE66</accession>
<proteinExistence type="predicted"/>
<gene>
    <name evidence="1" type="ORF">ABZ507_20445</name>
</gene>
<evidence type="ECO:0000313" key="1">
    <source>
        <dbReference type="EMBL" id="MEU2124188.1"/>
    </source>
</evidence>
<name>A0ABV2XE66_9NOCA</name>
<dbReference type="Proteomes" id="UP001550535">
    <property type="component" value="Unassembled WGS sequence"/>
</dbReference>
<dbReference type="Gene3D" id="1.10.260.40">
    <property type="entry name" value="lambda repressor-like DNA-binding domains"/>
    <property type="match status" value="1"/>
</dbReference>
<organism evidence="1 2">
    <name type="scientific">Nocardia niwae</name>
    <dbReference type="NCBI Taxonomy" id="626084"/>
    <lineage>
        <taxon>Bacteria</taxon>
        <taxon>Bacillati</taxon>
        <taxon>Actinomycetota</taxon>
        <taxon>Actinomycetes</taxon>
        <taxon>Mycobacteriales</taxon>
        <taxon>Nocardiaceae</taxon>
        <taxon>Nocardia</taxon>
    </lineage>
</organism>
<comment type="caution">
    <text evidence="1">The sequence shown here is derived from an EMBL/GenBank/DDBJ whole genome shotgun (WGS) entry which is preliminary data.</text>
</comment>
<reference evidence="1 2" key="1">
    <citation type="submission" date="2024-06" db="EMBL/GenBank/DDBJ databases">
        <title>The Natural Products Discovery Center: Release of the First 8490 Sequenced Strains for Exploring Actinobacteria Biosynthetic Diversity.</title>
        <authorList>
            <person name="Kalkreuter E."/>
            <person name="Kautsar S.A."/>
            <person name="Yang D."/>
            <person name="Bader C.D."/>
            <person name="Teijaro C.N."/>
            <person name="Fluegel L."/>
            <person name="Davis C.M."/>
            <person name="Simpson J.R."/>
            <person name="Lauterbach L."/>
            <person name="Steele A.D."/>
            <person name="Gui C."/>
            <person name="Meng S."/>
            <person name="Li G."/>
            <person name="Viehrig K."/>
            <person name="Ye F."/>
            <person name="Su P."/>
            <person name="Kiefer A.F."/>
            <person name="Nichols A."/>
            <person name="Cepeda A.J."/>
            <person name="Yan W."/>
            <person name="Fan B."/>
            <person name="Jiang Y."/>
            <person name="Adhikari A."/>
            <person name="Zheng C.-J."/>
            <person name="Schuster L."/>
            <person name="Cowan T.M."/>
            <person name="Smanski M.J."/>
            <person name="Chevrette M.G."/>
            <person name="De Carvalho L.P.S."/>
            <person name="Shen B."/>
        </authorList>
    </citation>
    <scope>NUCLEOTIDE SEQUENCE [LARGE SCALE GENOMIC DNA]</scope>
    <source>
        <strain evidence="1 2">NPDC019434</strain>
    </source>
</reference>
<dbReference type="InterPro" id="IPR010982">
    <property type="entry name" value="Lambda_DNA-bd_dom_sf"/>
</dbReference>
<keyword evidence="2" id="KW-1185">Reference proteome</keyword>
<evidence type="ECO:0008006" key="3">
    <source>
        <dbReference type="Google" id="ProtNLM"/>
    </source>
</evidence>
<dbReference type="RefSeq" id="WP_357804362.1">
    <property type="nucleotide sequence ID" value="NZ_JBEYBM010000008.1"/>
</dbReference>
<sequence length="105" mass="11802">MTSGRDLSESHLSELRRGVKTNPTMRTVSALAWFFGVRAGYFTDPVVAVEVERELDARESELRAALEAERSTQFDVLEASKELRREQASMMRALAKALLEGEERG</sequence>
<evidence type="ECO:0000313" key="2">
    <source>
        <dbReference type="Proteomes" id="UP001550535"/>
    </source>
</evidence>
<protein>
    <recommendedName>
        <fullName evidence="3">XRE family transcriptional regulator</fullName>
    </recommendedName>
</protein>